<reference evidence="2" key="1">
    <citation type="journal article" date="2019" name="Int. J. Syst. Evol. Microbiol.">
        <title>The Global Catalogue of Microorganisms (GCM) 10K type strain sequencing project: providing services to taxonomists for standard genome sequencing and annotation.</title>
        <authorList>
            <consortium name="The Broad Institute Genomics Platform"/>
            <consortium name="The Broad Institute Genome Sequencing Center for Infectious Disease"/>
            <person name="Wu L."/>
            <person name="Ma J."/>
        </authorList>
    </citation>
    <scope>NUCLEOTIDE SEQUENCE [LARGE SCALE GENOMIC DNA]</scope>
    <source>
        <strain evidence="2">JCM 17804</strain>
    </source>
</reference>
<comment type="caution">
    <text evidence="1">The sequence shown here is derived from an EMBL/GenBank/DDBJ whole genome shotgun (WGS) entry which is preliminary data.</text>
</comment>
<evidence type="ECO:0000313" key="1">
    <source>
        <dbReference type="EMBL" id="GAA4352104.1"/>
    </source>
</evidence>
<accession>A0ABP8I6F5</accession>
<sequence length="107" mass="11525">MTAPDLPLSTELLPGQSLRVALDAGAALVVLEGRVRVVSPPSWFGETVLAVKNDYREGEAYVAERGGWVEIEARAPAPARIRGVPRPASHMALRPSPVAQLLRLLLH</sequence>
<evidence type="ECO:0000313" key="2">
    <source>
        <dbReference type="Proteomes" id="UP001500975"/>
    </source>
</evidence>
<name>A0ABP8I6F5_9BURK</name>
<gene>
    <name evidence="1" type="ORF">GCM10023165_40860</name>
</gene>
<dbReference type="EMBL" id="BAABGJ010000076">
    <property type="protein sequence ID" value="GAA4352104.1"/>
    <property type="molecule type" value="Genomic_DNA"/>
</dbReference>
<dbReference type="Proteomes" id="UP001500975">
    <property type="component" value="Unassembled WGS sequence"/>
</dbReference>
<protein>
    <recommendedName>
        <fullName evidence="3">DUF2917 domain-containing protein</fullName>
    </recommendedName>
</protein>
<proteinExistence type="predicted"/>
<evidence type="ECO:0008006" key="3">
    <source>
        <dbReference type="Google" id="ProtNLM"/>
    </source>
</evidence>
<organism evidence="1 2">
    <name type="scientific">Variovorax defluvii</name>
    <dbReference type="NCBI Taxonomy" id="913761"/>
    <lineage>
        <taxon>Bacteria</taxon>
        <taxon>Pseudomonadati</taxon>
        <taxon>Pseudomonadota</taxon>
        <taxon>Betaproteobacteria</taxon>
        <taxon>Burkholderiales</taxon>
        <taxon>Comamonadaceae</taxon>
        <taxon>Variovorax</taxon>
    </lineage>
</organism>
<dbReference type="RefSeq" id="WP_345540231.1">
    <property type="nucleotide sequence ID" value="NZ_BAABGJ010000076.1"/>
</dbReference>
<keyword evidence="2" id="KW-1185">Reference proteome</keyword>